<evidence type="ECO:0000256" key="2">
    <source>
        <dbReference type="ARBA" id="ARBA00005615"/>
    </source>
</evidence>
<keyword evidence="8" id="KW-0732">Signal</keyword>
<evidence type="ECO:0000256" key="6">
    <source>
        <dbReference type="ARBA" id="ARBA00023295"/>
    </source>
</evidence>
<dbReference type="GO" id="GO:0004555">
    <property type="term" value="F:alpha,alpha-trehalase activity"/>
    <property type="evidence" value="ECO:0007669"/>
    <property type="project" value="UniProtKB-EC"/>
</dbReference>
<comment type="caution">
    <text evidence="9">The sequence shown here is derived from an EMBL/GenBank/DDBJ whole genome shotgun (WGS) entry which is preliminary data.</text>
</comment>
<protein>
    <recommendedName>
        <fullName evidence="4 7">Trehalase</fullName>
        <ecNumber evidence="3 7">3.2.1.28</ecNumber>
    </recommendedName>
    <alternativeName>
        <fullName evidence="7">Alpha-trehalose glucohydrolase</fullName>
    </alternativeName>
</protein>
<dbReference type="OrthoDB" id="3542292at2759"/>
<dbReference type="InterPro" id="IPR008928">
    <property type="entry name" value="6-hairpin_glycosidase_sf"/>
</dbReference>
<comment type="similarity">
    <text evidence="2 7">Belongs to the glycosyl hydrolase 37 family.</text>
</comment>
<dbReference type="PROSITE" id="PS00928">
    <property type="entry name" value="TREHALASE_2"/>
    <property type="match status" value="1"/>
</dbReference>
<dbReference type="GO" id="GO:0005993">
    <property type="term" value="P:trehalose catabolic process"/>
    <property type="evidence" value="ECO:0007669"/>
    <property type="project" value="TreeGrafter"/>
</dbReference>
<dbReference type="PANTHER" id="PTHR23403">
    <property type="entry name" value="TREHALASE"/>
    <property type="match status" value="1"/>
</dbReference>
<proteinExistence type="inferred from homology"/>
<dbReference type="EMBL" id="CAKKLH010000325">
    <property type="protein sequence ID" value="CAH0112370.1"/>
    <property type="molecule type" value="Genomic_DNA"/>
</dbReference>
<dbReference type="InterPro" id="IPR018232">
    <property type="entry name" value="Glyco_hydro_37_CS"/>
</dbReference>
<evidence type="ECO:0000256" key="5">
    <source>
        <dbReference type="ARBA" id="ARBA00022801"/>
    </source>
</evidence>
<dbReference type="Proteomes" id="UP000789390">
    <property type="component" value="Unassembled WGS sequence"/>
</dbReference>
<dbReference type="InterPro" id="IPR012341">
    <property type="entry name" value="6hp_glycosidase-like_sf"/>
</dbReference>
<name>A0A8J2SAK7_9CRUS</name>
<comment type="catalytic activity">
    <reaction evidence="1 7">
        <text>alpha,alpha-trehalose + H2O = alpha-D-glucose + beta-D-glucose</text>
        <dbReference type="Rhea" id="RHEA:32675"/>
        <dbReference type="ChEBI" id="CHEBI:15377"/>
        <dbReference type="ChEBI" id="CHEBI:15903"/>
        <dbReference type="ChEBI" id="CHEBI:16551"/>
        <dbReference type="ChEBI" id="CHEBI:17925"/>
        <dbReference type="EC" id="3.2.1.28"/>
    </reaction>
</comment>
<evidence type="ECO:0000256" key="3">
    <source>
        <dbReference type="ARBA" id="ARBA00012757"/>
    </source>
</evidence>
<evidence type="ECO:0000313" key="10">
    <source>
        <dbReference type="Proteomes" id="UP000789390"/>
    </source>
</evidence>
<dbReference type="SUPFAM" id="SSF48208">
    <property type="entry name" value="Six-hairpin glycosidases"/>
    <property type="match status" value="1"/>
</dbReference>
<dbReference type="Pfam" id="PF01204">
    <property type="entry name" value="Trehalase"/>
    <property type="match status" value="1"/>
</dbReference>
<dbReference type="PRINTS" id="PR00744">
    <property type="entry name" value="GLHYDRLASE37"/>
</dbReference>
<feature type="signal peptide" evidence="8">
    <location>
        <begin position="1"/>
        <end position="20"/>
    </location>
</feature>
<dbReference type="Gene3D" id="1.50.10.10">
    <property type="match status" value="1"/>
</dbReference>
<organism evidence="9 10">
    <name type="scientific">Daphnia galeata</name>
    <dbReference type="NCBI Taxonomy" id="27404"/>
    <lineage>
        <taxon>Eukaryota</taxon>
        <taxon>Metazoa</taxon>
        <taxon>Ecdysozoa</taxon>
        <taxon>Arthropoda</taxon>
        <taxon>Crustacea</taxon>
        <taxon>Branchiopoda</taxon>
        <taxon>Diplostraca</taxon>
        <taxon>Cladocera</taxon>
        <taxon>Anomopoda</taxon>
        <taxon>Daphniidae</taxon>
        <taxon>Daphnia</taxon>
    </lineage>
</organism>
<evidence type="ECO:0000256" key="7">
    <source>
        <dbReference type="RuleBase" id="RU361180"/>
    </source>
</evidence>
<dbReference type="AlphaFoldDB" id="A0A8J2SAK7"/>
<feature type="chain" id="PRO_5035257705" description="Trehalase" evidence="8">
    <location>
        <begin position="21"/>
        <end position="570"/>
    </location>
</feature>
<sequence length="570" mass="65881">MDRFILVLFIISTIAALTFQLPPPCPSEVYCYGPLLHTVQNAELYKDSKTFVDKKMRYNPEIVLASFSQLMDYTQNQPTKMQLQTFVDANFEAEGLEFQQWDPSDWTKDPPFLQKINNSELRGWGQRVHEGWKSLGRQIKDDVRDNPDLYSIIYVSNPFIVPGGRFREFYYWDSFWIIKGLLISQMNQTVRGMLDNFFQMVDLYGNIPNGGRIYYKQRSQPPMLIPMVDLYVRATADVNFLRERIGLMEKEFNFWLVNRTVSIQGYTLARYNVEYDGPRPESYREDFQTAGNLSGKALEEFYINMKSGAESGWDFSTRWFISEDGNNLGDLLNVKIRYIIPVDLNSFICMNAKLLANMFSLVGDEIKSGFYLNIFAQWKEAIQMVLWNEEEGIWLDYDTINNKSRRYFYASNIAPLWAECWDFISPSNASVINRVLDYLDQSQATQFLGGIPTSMQNSGQQWDFPNGWAPLQHLMVYGLENTADPKAKALAFDIAQKWLNNNFEAYKQSIPNSMFEKYDVTNVGLPGGGGEYDVQLGFGWTNGVILDFLNEYGDRLSYESLRIANPQNSA</sequence>
<evidence type="ECO:0000256" key="4">
    <source>
        <dbReference type="ARBA" id="ARBA00019905"/>
    </source>
</evidence>
<accession>A0A8J2SAK7</accession>
<evidence type="ECO:0000313" key="9">
    <source>
        <dbReference type="EMBL" id="CAH0112370.1"/>
    </source>
</evidence>
<dbReference type="EC" id="3.2.1.28" evidence="3 7"/>
<keyword evidence="5 7" id="KW-0378">Hydrolase</keyword>
<dbReference type="InterPro" id="IPR001661">
    <property type="entry name" value="Glyco_hydro_37"/>
</dbReference>
<dbReference type="PANTHER" id="PTHR23403:SF1">
    <property type="entry name" value="TREHALASE"/>
    <property type="match status" value="1"/>
</dbReference>
<keyword evidence="6 7" id="KW-0326">Glycosidase</keyword>
<gene>
    <name evidence="9" type="ORF">DGAL_LOCUS16085</name>
</gene>
<evidence type="ECO:0000256" key="8">
    <source>
        <dbReference type="SAM" id="SignalP"/>
    </source>
</evidence>
<reference evidence="9" key="1">
    <citation type="submission" date="2021-11" db="EMBL/GenBank/DDBJ databases">
        <authorList>
            <person name="Schell T."/>
        </authorList>
    </citation>
    <scope>NUCLEOTIDE SEQUENCE</scope>
    <source>
        <strain evidence="9">M5</strain>
    </source>
</reference>
<evidence type="ECO:0000256" key="1">
    <source>
        <dbReference type="ARBA" id="ARBA00001576"/>
    </source>
</evidence>
<keyword evidence="10" id="KW-1185">Reference proteome</keyword>